<accession>A0A930LHN6</accession>
<reference evidence="2" key="1">
    <citation type="submission" date="2020-04" db="EMBL/GenBank/DDBJ databases">
        <title>Deep metagenomics examines the oral microbiome during advanced dental caries in children, revealing novel taxa and co-occurrences with host molecules.</title>
        <authorList>
            <person name="Baker J.L."/>
            <person name="Morton J.T."/>
            <person name="Dinis M."/>
            <person name="Alvarez R."/>
            <person name="Tran N.C."/>
            <person name="Knight R."/>
            <person name="Edlund A."/>
        </authorList>
    </citation>
    <scope>NUCLEOTIDE SEQUENCE</scope>
    <source>
        <strain evidence="2">JCVI_44_bin.2</strain>
    </source>
</reference>
<proteinExistence type="predicted"/>
<sequence>MKIEDRIRHFLRLAEDPGASASERELAAARAEKLMMKYRIESLPDVDSPREDVQVITVYVKGGHSSLGPMHTIGLSSLAKILSCSAVVQNGPRGSVVTIAGAAGDLALLSELFNSTLTQCNVGLKEALRGRTFYSQSDRFRFRRGYTLGFFRGVANRVREAVREEALGTSKELVVVGRATRAEQRIAEMFPEVRVSRSRVQLDRDEVSQGEGDGYRSGVGTPSWQGVDGGRVAIGR</sequence>
<evidence type="ECO:0000313" key="3">
    <source>
        <dbReference type="Proteomes" id="UP000756427"/>
    </source>
</evidence>
<feature type="domain" description="DUF2786" evidence="1">
    <location>
        <begin position="2"/>
        <end position="41"/>
    </location>
</feature>
<organism evidence="2 3">
    <name type="scientific">Rothia mucilaginosa</name>
    <dbReference type="NCBI Taxonomy" id="43675"/>
    <lineage>
        <taxon>Bacteria</taxon>
        <taxon>Bacillati</taxon>
        <taxon>Actinomycetota</taxon>
        <taxon>Actinomycetes</taxon>
        <taxon>Micrococcales</taxon>
        <taxon>Micrococcaceae</taxon>
        <taxon>Rothia</taxon>
    </lineage>
</organism>
<name>A0A930LHN6_9MICC</name>
<comment type="caution">
    <text evidence="2">The sequence shown here is derived from an EMBL/GenBank/DDBJ whole genome shotgun (WGS) entry which is preliminary data.</text>
</comment>
<evidence type="ECO:0000313" key="2">
    <source>
        <dbReference type="EMBL" id="MBF1664468.1"/>
    </source>
</evidence>
<evidence type="ECO:0000259" key="1">
    <source>
        <dbReference type="Pfam" id="PF10979"/>
    </source>
</evidence>
<dbReference type="EMBL" id="JABZXR010000045">
    <property type="protein sequence ID" value="MBF1664468.1"/>
    <property type="molecule type" value="Genomic_DNA"/>
</dbReference>
<dbReference type="RefSeq" id="WP_303976179.1">
    <property type="nucleotide sequence ID" value="NZ_JABZXR010000045.1"/>
</dbReference>
<dbReference type="AlphaFoldDB" id="A0A930LHN6"/>
<dbReference type="Proteomes" id="UP000756427">
    <property type="component" value="Unassembled WGS sequence"/>
</dbReference>
<gene>
    <name evidence="2" type="ORF">HXO64_07950</name>
</gene>
<dbReference type="InterPro" id="IPR024498">
    <property type="entry name" value="DUF2786"/>
</dbReference>
<dbReference type="Pfam" id="PF10979">
    <property type="entry name" value="DUF2786"/>
    <property type="match status" value="1"/>
</dbReference>
<protein>
    <submittedName>
        <fullName evidence="2">DUF2786 domain-containing protein</fullName>
    </submittedName>
</protein>